<keyword evidence="1" id="KW-0472">Membrane</keyword>
<evidence type="ECO:0000256" key="1">
    <source>
        <dbReference type="SAM" id="Phobius"/>
    </source>
</evidence>
<evidence type="ECO:0000313" key="2">
    <source>
        <dbReference type="EMBL" id="KAF7634982.1"/>
    </source>
</evidence>
<comment type="caution">
    <text evidence="2">The sequence shown here is derived from an EMBL/GenBank/DDBJ whole genome shotgun (WGS) entry which is preliminary data.</text>
</comment>
<gene>
    <name evidence="2" type="ORF">Mgra_00005580</name>
</gene>
<feature type="transmembrane region" description="Helical" evidence="1">
    <location>
        <begin position="6"/>
        <end position="22"/>
    </location>
</feature>
<sequence length="90" mass="10625">MNLWIYNINMFLCTFIIIRKIINKKMNEPPPKYSEKNLKQINLHTPQLIICSLCKQKIQSKEYKLTKTFLIIFVIIFVGYLGFRIGSGNL</sequence>
<keyword evidence="3" id="KW-1185">Reference proteome</keyword>
<dbReference type="EMBL" id="JABEBT010000048">
    <property type="protein sequence ID" value="KAF7634982.1"/>
    <property type="molecule type" value="Genomic_DNA"/>
</dbReference>
<dbReference type="AlphaFoldDB" id="A0A8S9ZP48"/>
<protein>
    <submittedName>
        <fullName evidence="2">Uncharacterized protein</fullName>
    </submittedName>
</protein>
<keyword evidence="1" id="KW-0812">Transmembrane</keyword>
<accession>A0A8S9ZP48</accession>
<dbReference type="Proteomes" id="UP000605970">
    <property type="component" value="Unassembled WGS sequence"/>
</dbReference>
<name>A0A8S9ZP48_9BILA</name>
<feature type="transmembrane region" description="Helical" evidence="1">
    <location>
        <begin position="65"/>
        <end position="83"/>
    </location>
</feature>
<feature type="non-terminal residue" evidence="2">
    <location>
        <position position="90"/>
    </location>
</feature>
<reference evidence="2" key="1">
    <citation type="journal article" date="2020" name="Ecol. Evol.">
        <title>Genome structure and content of the rice root-knot nematode (Meloidogyne graminicola).</title>
        <authorList>
            <person name="Phan N.T."/>
            <person name="Danchin E.G.J."/>
            <person name="Klopp C."/>
            <person name="Perfus-Barbeoch L."/>
            <person name="Kozlowski D.K."/>
            <person name="Koutsovoulos G.D."/>
            <person name="Lopez-Roques C."/>
            <person name="Bouchez O."/>
            <person name="Zahm M."/>
            <person name="Besnard G."/>
            <person name="Bellafiore S."/>
        </authorList>
    </citation>
    <scope>NUCLEOTIDE SEQUENCE</scope>
    <source>
        <strain evidence="2">VN-18</strain>
    </source>
</reference>
<evidence type="ECO:0000313" key="3">
    <source>
        <dbReference type="Proteomes" id="UP000605970"/>
    </source>
</evidence>
<organism evidence="2 3">
    <name type="scientific">Meloidogyne graminicola</name>
    <dbReference type="NCBI Taxonomy" id="189291"/>
    <lineage>
        <taxon>Eukaryota</taxon>
        <taxon>Metazoa</taxon>
        <taxon>Ecdysozoa</taxon>
        <taxon>Nematoda</taxon>
        <taxon>Chromadorea</taxon>
        <taxon>Rhabditida</taxon>
        <taxon>Tylenchina</taxon>
        <taxon>Tylenchomorpha</taxon>
        <taxon>Tylenchoidea</taxon>
        <taxon>Meloidogynidae</taxon>
        <taxon>Meloidogyninae</taxon>
        <taxon>Meloidogyne</taxon>
    </lineage>
</organism>
<proteinExistence type="predicted"/>
<keyword evidence="1" id="KW-1133">Transmembrane helix</keyword>